<feature type="domain" description="N-acetyltransferase" evidence="5">
    <location>
        <begin position="25"/>
        <end position="179"/>
    </location>
</feature>
<evidence type="ECO:0000256" key="2">
    <source>
        <dbReference type="ARBA" id="ARBA00022679"/>
    </source>
</evidence>
<sequence length="437" mass="46588">MTFDQTWLDREVDGRSRASLAARELEYRTVPADSDAFEGWLHAVARGFQDGESSPEQLAAARRRNAARRLTGVYDAGGALPAVAVGTVASWPSELTVPGGAVPAGAISAVTVAQTHRRRGIARALLEGELRTIAAAGCPVAMLTVTESTLYGRYGFAAAADAATLDIDTRRVRWSGPRPEGRVDFVDRTAARDLVVALHERVRRHTPGDIALPPGHDDRFTGTDSDAKDGGDVRCVRYCDVAGEVRGILTYRISAHEGDIVHGTAKVSVLLAETDDAYAALWRFVLELDLVSHVHAELRATDEPVLWMIGDWRAASVSVSDHQYLRILDVPAALGARTYGAAGRLFLRVTDPLALADGDFVLDVDGDGEATVTRTATRTDASDAIVLELSIVELSALYLGGVSVVALARAGRVSASDAAACARVLGSPVTPRLGIWY</sequence>
<dbReference type="Pfam" id="PF13527">
    <property type="entry name" value="Acetyltransf_9"/>
    <property type="match status" value="1"/>
</dbReference>
<feature type="active site" description="Proton acceptor; via carboxylate" evidence="4">
    <location>
        <position position="437"/>
    </location>
</feature>
<name>A0A7D5EUE2_9MICO</name>
<dbReference type="Gene3D" id="3.30.1050.10">
    <property type="entry name" value="SCP2 sterol-binding domain"/>
    <property type="match status" value="1"/>
</dbReference>
<dbReference type="PANTHER" id="PTHR37817:SF1">
    <property type="entry name" value="N-ACETYLTRANSFERASE EIS"/>
    <property type="match status" value="1"/>
</dbReference>
<dbReference type="InterPro" id="IPR016181">
    <property type="entry name" value="Acyl_CoA_acyltransferase"/>
</dbReference>
<keyword evidence="3 4" id="KW-0012">Acyltransferase</keyword>
<dbReference type="InterPro" id="IPR022902">
    <property type="entry name" value="NAcTrfase_Eis"/>
</dbReference>
<accession>A0A7D5EUE2</accession>
<evidence type="ECO:0000313" key="6">
    <source>
        <dbReference type="EMBL" id="QLD10671.1"/>
    </source>
</evidence>
<protein>
    <submittedName>
        <fullName evidence="6">GNAT family N-acetyltransferase</fullName>
    </submittedName>
</protein>
<dbReference type="Proteomes" id="UP000509638">
    <property type="component" value="Chromosome"/>
</dbReference>
<dbReference type="Pfam" id="PF13530">
    <property type="entry name" value="SCP2_2"/>
    <property type="match status" value="1"/>
</dbReference>
<evidence type="ECO:0000259" key="5">
    <source>
        <dbReference type="PROSITE" id="PS51186"/>
    </source>
</evidence>
<proteinExistence type="inferred from homology"/>
<feature type="active site" description="Proton donor" evidence="4">
    <location>
        <position position="151"/>
    </location>
</feature>
<dbReference type="SUPFAM" id="SSF55718">
    <property type="entry name" value="SCP-like"/>
    <property type="match status" value="1"/>
</dbReference>
<evidence type="ECO:0000313" key="7">
    <source>
        <dbReference type="Proteomes" id="UP000509638"/>
    </source>
</evidence>
<gene>
    <name evidence="6" type="ORF">HW566_02075</name>
</gene>
<keyword evidence="2 4" id="KW-0808">Transferase</keyword>
<comment type="subunit">
    <text evidence="4">Homohexamer; trimer of dimers.</text>
</comment>
<reference evidence="6 7" key="1">
    <citation type="submission" date="2020-06" db="EMBL/GenBank/DDBJ databases">
        <authorList>
            <person name="Jo H."/>
        </authorList>
    </citation>
    <scope>NUCLEOTIDE SEQUENCE [LARGE SCALE GENOMIC DNA]</scope>
    <source>
        <strain evidence="6 7">I46</strain>
    </source>
</reference>
<evidence type="ECO:0000256" key="1">
    <source>
        <dbReference type="ARBA" id="ARBA00009213"/>
    </source>
</evidence>
<dbReference type="Pfam" id="PF17668">
    <property type="entry name" value="Acetyltransf_17"/>
    <property type="match status" value="1"/>
</dbReference>
<dbReference type="SUPFAM" id="SSF55729">
    <property type="entry name" value="Acyl-CoA N-acyltransferases (Nat)"/>
    <property type="match status" value="1"/>
</dbReference>
<dbReference type="InterPro" id="IPR036527">
    <property type="entry name" value="SCP2_sterol-bd_dom_sf"/>
</dbReference>
<dbReference type="InterPro" id="IPR051554">
    <property type="entry name" value="Acetyltransferase_Eis"/>
</dbReference>
<dbReference type="GO" id="GO:0030649">
    <property type="term" value="P:aminoglycoside antibiotic catabolic process"/>
    <property type="evidence" value="ECO:0007669"/>
    <property type="project" value="TreeGrafter"/>
</dbReference>
<dbReference type="InterPro" id="IPR025559">
    <property type="entry name" value="Eis_dom"/>
</dbReference>
<evidence type="ECO:0000256" key="4">
    <source>
        <dbReference type="HAMAP-Rule" id="MF_01812"/>
    </source>
</evidence>
<dbReference type="PANTHER" id="PTHR37817">
    <property type="entry name" value="N-ACETYLTRANSFERASE EIS"/>
    <property type="match status" value="1"/>
</dbReference>
<dbReference type="AlphaFoldDB" id="A0A7D5EUE2"/>
<dbReference type="InterPro" id="IPR041380">
    <property type="entry name" value="Acetyltransf_17"/>
</dbReference>
<organism evidence="6 7">
    <name type="scientific">Microbacterium oleivorans</name>
    <dbReference type="NCBI Taxonomy" id="273677"/>
    <lineage>
        <taxon>Bacteria</taxon>
        <taxon>Bacillati</taxon>
        <taxon>Actinomycetota</taxon>
        <taxon>Actinomycetes</taxon>
        <taxon>Micrococcales</taxon>
        <taxon>Microbacteriaceae</taxon>
        <taxon>Microbacterium</taxon>
    </lineage>
</organism>
<feature type="binding site" evidence="4">
    <location>
        <begin position="118"/>
        <end position="123"/>
    </location>
    <ligand>
        <name>acetyl-CoA</name>
        <dbReference type="ChEBI" id="CHEBI:57288"/>
    </ligand>
</feature>
<dbReference type="EMBL" id="CP058316">
    <property type="protein sequence ID" value="QLD10671.1"/>
    <property type="molecule type" value="Genomic_DNA"/>
</dbReference>
<comment type="similarity">
    <text evidence="1 4">Belongs to the acetyltransferase Eis family.</text>
</comment>
<dbReference type="InterPro" id="IPR000182">
    <property type="entry name" value="GNAT_dom"/>
</dbReference>
<feature type="binding site" evidence="4">
    <location>
        <begin position="110"/>
        <end position="112"/>
    </location>
    <ligand>
        <name>acetyl-CoA</name>
        <dbReference type="ChEBI" id="CHEBI:57288"/>
    </ligand>
</feature>
<dbReference type="PROSITE" id="PS51186">
    <property type="entry name" value="GNAT"/>
    <property type="match status" value="1"/>
</dbReference>
<dbReference type="RefSeq" id="WP_178009970.1">
    <property type="nucleotide sequence ID" value="NZ_CP058316.1"/>
</dbReference>
<dbReference type="HAMAP" id="MF_01812">
    <property type="entry name" value="Eis"/>
    <property type="match status" value="1"/>
</dbReference>
<feature type="binding site" evidence="4">
    <location>
        <begin position="146"/>
        <end position="147"/>
    </location>
    <ligand>
        <name>acetyl-CoA</name>
        <dbReference type="ChEBI" id="CHEBI:57288"/>
    </ligand>
</feature>
<evidence type="ECO:0000256" key="3">
    <source>
        <dbReference type="ARBA" id="ARBA00023315"/>
    </source>
</evidence>
<dbReference type="Gene3D" id="3.40.630.30">
    <property type="match status" value="2"/>
</dbReference>
<dbReference type="GO" id="GO:0034069">
    <property type="term" value="F:aminoglycoside N-acetyltransferase activity"/>
    <property type="evidence" value="ECO:0007669"/>
    <property type="project" value="TreeGrafter"/>
</dbReference>